<evidence type="ECO:0000259" key="24">
    <source>
        <dbReference type="Pfam" id="PF08245"/>
    </source>
</evidence>
<evidence type="ECO:0000256" key="3">
    <source>
        <dbReference type="ARBA" id="ARBA00004799"/>
    </source>
</evidence>
<dbReference type="SUPFAM" id="SSF53244">
    <property type="entry name" value="MurD-like peptide ligases, peptide-binding domain"/>
    <property type="match status" value="1"/>
</dbReference>
<feature type="domain" description="Mur ligase central" evidence="24">
    <location>
        <begin position="51"/>
        <end position="269"/>
    </location>
</feature>
<keyword evidence="12 22" id="KW-0067">ATP-binding</keyword>
<feature type="domain" description="Mur ligase C-terminal" evidence="23">
    <location>
        <begin position="302"/>
        <end position="422"/>
    </location>
</feature>
<keyword evidence="13" id="KW-0460">Magnesium</keyword>
<keyword evidence="9 22" id="KW-0436">Ligase</keyword>
<evidence type="ECO:0000259" key="23">
    <source>
        <dbReference type="Pfam" id="PF02875"/>
    </source>
</evidence>
<comment type="catalytic activity">
    <reaction evidence="19">
        <text>10-formyltetrahydrofolyl-(gamma-L-Glu)(n) + L-glutamate + ATP = 10-formyltetrahydrofolyl-(gamma-L-Glu)(n+1) + ADP + phosphate + H(+)</text>
        <dbReference type="Rhea" id="RHEA:51904"/>
        <dbReference type="Rhea" id="RHEA-COMP:13088"/>
        <dbReference type="Rhea" id="RHEA-COMP:14300"/>
        <dbReference type="ChEBI" id="CHEBI:15378"/>
        <dbReference type="ChEBI" id="CHEBI:29985"/>
        <dbReference type="ChEBI" id="CHEBI:30616"/>
        <dbReference type="ChEBI" id="CHEBI:43474"/>
        <dbReference type="ChEBI" id="CHEBI:134413"/>
        <dbReference type="ChEBI" id="CHEBI:456216"/>
        <dbReference type="EC" id="6.3.2.17"/>
    </reaction>
</comment>
<evidence type="ECO:0000256" key="18">
    <source>
        <dbReference type="ARBA" id="ARBA00047493"/>
    </source>
</evidence>
<dbReference type="InterPro" id="IPR018109">
    <property type="entry name" value="Folylpolyglutamate_synth_CS"/>
</dbReference>
<dbReference type="GO" id="GO:0004326">
    <property type="term" value="F:tetrahydrofolylpolyglutamate synthase activity"/>
    <property type="evidence" value="ECO:0007669"/>
    <property type="project" value="UniProtKB-EC"/>
</dbReference>
<evidence type="ECO:0000256" key="17">
    <source>
        <dbReference type="ARBA" id="ARBA00032510"/>
    </source>
</evidence>
<dbReference type="PIRSF" id="PIRSF001563">
    <property type="entry name" value="Folylpolyglu_synth"/>
    <property type="match status" value="1"/>
</dbReference>
<dbReference type="AlphaFoldDB" id="A0A0P7C5I6"/>
<evidence type="ECO:0000256" key="8">
    <source>
        <dbReference type="ARBA" id="ARBA00019357"/>
    </source>
</evidence>
<evidence type="ECO:0000256" key="5">
    <source>
        <dbReference type="ARBA" id="ARBA00008276"/>
    </source>
</evidence>
<dbReference type="PROSITE" id="PS01011">
    <property type="entry name" value="FOLYLPOLYGLU_SYNT_1"/>
    <property type="match status" value="1"/>
</dbReference>
<organism evidence="25 26">
    <name type="scientific">Jiulongibacter sediminis</name>
    <dbReference type="NCBI Taxonomy" id="1605367"/>
    <lineage>
        <taxon>Bacteria</taxon>
        <taxon>Pseudomonadati</taxon>
        <taxon>Bacteroidota</taxon>
        <taxon>Cytophagia</taxon>
        <taxon>Cytophagales</taxon>
        <taxon>Leadbetterellaceae</taxon>
        <taxon>Jiulongibacter</taxon>
    </lineage>
</organism>
<evidence type="ECO:0000256" key="19">
    <source>
        <dbReference type="ARBA" id="ARBA00047808"/>
    </source>
</evidence>
<proteinExistence type="inferred from homology"/>
<evidence type="ECO:0000313" key="26">
    <source>
        <dbReference type="Proteomes" id="UP000050454"/>
    </source>
</evidence>
<dbReference type="Gene3D" id="3.40.1190.10">
    <property type="entry name" value="Mur-like, catalytic domain"/>
    <property type="match status" value="1"/>
</dbReference>
<dbReference type="PATRIC" id="fig|1605367.3.peg.1946"/>
<dbReference type="GO" id="GO:0046656">
    <property type="term" value="P:folic acid biosynthetic process"/>
    <property type="evidence" value="ECO:0007669"/>
    <property type="project" value="UniProtKB-KW"/>
</dbReference>
<dbReference type="InterPro" id="IPR001645">
    <property type="entry name" value="Folylpolyglutamate_synth"/>
</dbReference>
<dbReference type="Pfam" id="PF02875">
    <property type="entry name" value="Mur_ligase_C"/>
    <property type="match status" value="1"/>
</dbReference>
<dbReference type="Gene3D" id="3.90.190.20">
    <property type="entry name" value="Mur ligase, C-terminal domain"/>
    <property type="match status" value="1"/>
</dbReference>
<accession>A0A0P7C5I6</accession>
<dbReference type="EC" id="6.3.2.12" evidence="6"/>
<keyword evidence="10" id="KW-0479">Metal-binding</keyword>
<comment type="pathway">
    <text evidence="3">Cofactor biosynthesis; tetrahydrofolate biosynthesis; 7,8-dihydrofolate from 2-amino-4-hydroxy-6-hydroxymethyl-7,8-dihydropteridine diphosphate and 4-aminobenzoate: step 2/2.</text>
</comment>
<dbReference type="EMBL" id="LGTQ01000005">
    <property type="protein sequence ID" value="KPM49584.1"/>
    <property type="molecule type" value="Genomic_DNA"/>
</dbReference>
<evidence type="ECO:0000256" key="7">
    <source>
        <dbReference type="ARBA" id="ARBA00013025"/>
    </source>
</evidence>
<evidence type="ECO:0000256" key="12">
    <source>
        <dbReference type="ARBA" id="ARBA00022840"/>
    </source>
</evidence>
<evidence type="ECO:0000256" key="10">
    <source>
        <dbReference type="ARBA" id="ARBA00022723"/>
    </source>
</evidence>
<sequence>MDYQQTVNYLYDRLPAFQKSGSAALKKDLRNIIAFCDHLGNPQNNFKTIHVAGTNGKGSSSHMIASVLQEAGYKTGLYTSPHLKDFRERFKVNGLMCPEEYVIQFIERHKEFIEELKPSFFEVTVALAFQLFSDEKVDAAVIEVGLGGRLDSTNIIIPVLSLITNIGYDHTDILGDTLEQIAFEKGGIIKPGVPVVISEFQEETAKVFKKLADEKDSGIYFSQDLIKVEETNEGTPNYLVSVLASGNKWTQKCGLEGNYQSKNFSGVLASLEILKKEGHFQISDWNIQNGIEKVILNTGLKGRWQKLNDHPLVICDTGHNTEAFEYTRKKLLTYKKGDLHIILGFSKDKDWGKVLRILPQKAHYYFSGFDSPRSADPESIIKYAKINSIFNNIGGGYQDVNSALEKVLSIAGAEDLIFIGGSTYLVAEINIL</sequence>
<evidence type="ECO:0000256" key="22">
    <source>
        <dbReference type="PIRNR" id="PIRNR001563"/>
    </source>
</evidence>
<evidence type="ECO:0000256" key="20">
    <source>
        <dbReference type="ARBA" id="ARBA00049035"/>
    </source>
</evidence>
<dbReference type="GO" id="GO:0005737">
    <property type="term" value="C:cytoplasm"/>
    <property type="evidence" value="ECO:0007669"/>
    <property type="project" value="TreeGrafter"/>
</dbReference>
<evidence type="ECO:0000313" key="25">
    <source>
        <dbReference type="EMBL" id="KPM49584.1"/>
    </source>
</evidence>
<dbReference type="EC" id="6.3.2.17" evidence="7"/>
<dbReference type="Pfam" id="PF08245">
    <property type="entry name" value="Mur_ligase_M"/>
    <property type="match status" value="1"/>
</dbReference>
<name>A0A0P7C5I6_9BACT</name>
<comment type="similarity">
    <text evidence="5 22">Belongs to the folylpolyglutamate synthase family.</text>
</comment>
<dbReference type="InterPro" id="IPR036615">
    <property type="entry name" value="Mur_ligase_C_dom_sf"/>
</dbReference>
<comment type="catalytic activity">
    <reaction evidence="21">
        <text>7,8-dihydropteroate + L-glutamate + ATP = 7,8-dihydrofolate + ADP + phosphate + H(+)</text>
        <dbReference type="Rhea" id="RHEA:23584"/>
        <dbReference type="ChEBI" id="CHEBI:15378"/>
        <dbReference type="ChEBI" id="CHEBI:17839"/>
        <dbReference type="ChEBI" id="CHEBI:29985"/>
        <dbReference type="ChEBI" id="CHEBI:30616"/>
        <dbReference type="ChEBI" id="CHEBI:43474"/>
        <dbReference type="ChEBI" id="CHEBI:57451"/>
        <dbReference type="ChEBI" id="CHEBI:456216"/>
        <dbReference type="EC" id="6.3.2.12"/>
    </reaction>
</comment>
<dbReference type="NCBIfam" id="TIGR01499">
    <property type="entry name" value="folC"/>
    <property type="match status" value="1"/>
</dbReference>
<evidence type="ECO:0000256" key="9">
    <source>
        <dbReference type="ARBA" id="ARBA00022598"/>
    </source>
</evidence>
<dbReference type="RefSeq" id="WP_055143788.1">
    <property type="nucleotide sequence ID" value="NZ_JXSZ01000005.1"/>
</dbReference>
<comment type="function">
    <text evidence="2">Functions in two distinct reactions of the de novo folate biosynthetic pathway. Catalyzes the addition of a glutamate residue to dihydropteroate (7,8-dihydropteroate or H2Pte) to form dihydrofolate (7,8-dihydrofolate monoglutamate or H2Pte-Glu). Also catalyzes successive additions of L-glutamate to tetrahydrofolate or 10-formyltetrahydrofolate or 5,10-methylenetetrahydrofolate, leading to folylpolyglutamate derivatives.</text>
</comment>
<keyword evidence="14" id="KW-0289">Folate biosynthesis</keyword>
<dbReference type="GO" id="GO:0008841">
    <property type="term" value="F:dihydrofolate synthase activity"/>
    <property type="evidence" value="ECO:0007669"/>
    <property type="project" value="UniProtKB-EC"/>
</dbReference>
<comment type="pathway">
    <text evidence="4">Cofactor biosynthesis; tetrahydrofolylpolyglutamate biosynthesis.</text>
</comment>
<comment type="catalytic activity">
    <reaction evidence="20">
        <text>(6R)-5,10-methylenetetrahydrofolyl-(gamma-L-Glu)(n) + L-glutamate + ATP = (6R)-5,10-methylenetetrahydrofolyl-(gamma-L-Glu)(n+1) + ADP + phosphate + H(+)</text>
        <dbReference type="Rhea" id="RHEA:51912"/>
        <dbReference type="Rhea" id="RHEA-COMP:13257"/>
        <dbReference type="Rhea" id="RHEA-COMP:13258"/>
        <dbReference type="ChEBI" id="CHEBI:15378"/>
        <dbReference type="ChEBI" id="CHEBI:29985"/>
        <dbReference type="ChEBI" id="CHEBI:30616"/>
        <dbReference type="ChEBI" id="CHEBI:43474"/>
        <dbReference type="ChEBI" id="CHEBI:136572"/>
        <dbReference type="ChEBI" id="CHEBI:456216"/>
        <dbReference type="EC" id="6.3.2.17"/>
    </reaction>
</comment>
<evidence type="ECO:0000256" key="1">
    <source>
        <dbReference type="ARBA" id="ARBA00001946"/>
    </source>
</evidence>
<dbReference type="FunFam" id="3.40.1190.10:FF:000011">
    <property type="entry name" value="Folylpolyglutamate synthase/dihydrofolate synthase"/>
    <property type="match status" value="1"/>
</dbReference>
<evidence type="ECO:0000256" key="16">
    <source>
        <dbReference type="ARBA" id="ARBA00030592"/>
    </source>
</evidence>
<dbReference type="SUPFAM" id="SSF53623">
    <property type="entry name" value="MurD-like peptide ligases, catalytic domain"/>
    <property type="match status" value="1"/>
</dbReference>
<keyword evidence="26" id="KW-1185">Reference proteome</keyword>
<dbReference type="GO" id="GO:0005524">
    <property type="term" value="F:ATP binding"/>
    <property type="evidence" value="ECO:0007669"/>
    <property type="project" value="UniProtKB-KW"/>
</dbReference>
<evidence type="ECO:0000256" key="6">
    <source>
        <dbReference type="ARBA" id="ARBA00013023"/>
    </source>
</evidence>
<dbReference type="GO" id="GO:0046872">
    <property type="term" value="F:metal ion binding"/>
    <property type="evidence" value="ECO:0007669"/>
    <property type="project" value="UniProtKB-KW"/>
</dbReference>
<comment type="cofactor">
    <cofactor evidence="1">
        <name>Mg(2+)</name>
        <dbReference type="ChEBI" id="CHEBI:18420"/>
    </cofactor>
</comment>
<evidence type="ECO:0000256" key="11">
    <source>
        <dbReference type="ARBA" id="ARBA00022741"/>
    </source>
</evidence>
<dbReference type="STRING" id="1605367.AFM12_03005"/>
<dbReference type="InterPro" id="IPR004101">
    <property type="entry name" value="Mur_ligase_C"/>
</dbReference>
<evidence type="ECO:0000256" key="2">
    <source>
        <dbReference type="ARBA" id="ARBA00002714"/>
    </source>
</evidence>
<dbReference type="OrthoDB" id="9809356at2"/>
<dbReference type="PANTHER" id="PTHR11136:SF0">
    <property type="entry name" value="DIHYDROFOLATE SYNTHETASE-RELATED"/>
    <property type="match status" value="1"/>
</dbReference>
<dbReference type="InterPro" id="IPR013221">
    <property type="entry name" value="Mur_ligase_cen"/>
</dbReference>
<dbReference type="PANTHER" id="PTHR11136">
    <property type="entry name" value="FOLYLPOLYGLUTAMATE SYNTHASE-RELATED"/>
    <property type="match status" value="1"/>
</dbReference>
<reference evidence="25 26" key="1">
    <citation type="submission" date="2015-07" db="EMBL/GenBank/DDBJ databases">
        <title>The draft genome sequence of Leadbetterella sp. JN14-9.</title>
        <authorList>
            <person name="Liu Y."/>
            <person name="Du J."/>
            <person name="Shao Z."/>
        </authorList>
    </citation>
    <scope>NUCLEOTIDE SEQUENCE [LARGE SCALE GENOMIC DNA]</scope>
    <source>
        <strain evidence="25 26">JN14-9</strain>
    </source>
</reference>
<comment type="caution">
    <text evidence="25">The sequence shown here is derived from an EMBL/GenBank/DDBJ whole genome shotgun (WGS) entry which is preliminary data.</text>
</comment>
<dbReference type="PROSITE" id="PS01012">
    <property type="entry name" value="FOLYLPOLYGLU_SYNT_2"/>
    <property type="match status" value="1"/>
</dbReference>
<evidence type="ECO:0000256" key="4">
    <source>
        <dbReference type="ARBA" id="ARBA00005150"/>
    </source>
</evidence>
<dbReference type="Proteomes" id="UP000050454">
    <property type="component" value="Unassembled WGS sequence"/>
</dbReference>
<comment type="catalytic activity">
    <reaction evidence="18">
        <text>(6S)-5,6,7,8-tetrahydrofolyl-(gamma-L-Glu)(n) + L-glutamate + ATP = (6S)-5,6,7,8-tetrahydrofolyl-(gamma-L-Glu)(n+1) + ADP + phosphate + H(+)</text>
        <dbReference type="Rhea" id="RHEA:10580"/>
        <dbReference type="Rhea" id="RHEA-COMP:14738"/>
        <dbReference type="Rhea" id="RHEA-COMP:14740"/>
        <dbReference type="ChEBI" id="CHEBI:15378"/>
        <dbReference type="ChEBI" id="CHEBI:29985"/>
        <dbReference type="ChEBI" id="CHEBI:30616"/>
        <dbReference type="ChEBI" id="CHEBI:43474"/>
        <dbReference type="ChEBI" id="CHEBI:141005"/>
        <dbReference type="ChEBI" id="CHEBI:456216"/>
        <dbReference type="EC" id="6.3.2.17"/>
    </reaction>
</comment>
<evidence type="ECO:0000256" key="13">
    <source>
        <dbReference type="ARBA" id="ARBA00022842"/>
    </source>
</evidence>
<evidence type="ECO:0000256" key="14">
    <source>
        <dbReference type="ARBA" id="ARBA00022909"/>
    </source>
</evidence>
<evidence type="ECO:0000256" key="15">
    <source>
        <dbReference type="ARBA" id="ARBA00030048"/>
    </source>
</evidence>
<keyword evidence="11 22" id="KW-0547">Nucleotide-binding</keyword>
<gene>
    <name evidence="25" type="ORF">AFM12_03005</name>
</gene>
<protein>
    <recommendedName>
        <fullName evidence="8">Dihydrofolate synthase/folylpolyglutamate synthase</fullName>
        <ecNumber evidence="6">6.3.2.12</ecNumber>
        <ecNumber evidence="7">6.3.2.17</ecNumber>
    </recommendedName>
    <alternativeName>
        <fullName evidence="17">Folylpoly-gamma-glutamate synthetase-dihydrofolate synthetase</fullName>
    </alternativeName>
    <alternativeName>
        <fullName evidence="15">Folylpolyglutamate synthetase</fullName>
    </alternativeName>
    <alternativeName>
        <fullName evidence="16">Tetrahydrofolylpolyglutamate synthase</fullName>
    </alternativeName>
</protein>
<evidence type="ECO:0000256" key="21">
    <source>
        <dbReference type="ARBA" id="ARBA00049161"/>
    </source>
</evidence>
<dbReference type="InterPro" id="IPR036565">
    <property type="entry name" value="Mur-like_cat_sf"/>
</dbReference>